<sequence length="367" mass="41068">MDGSTATLLASDHTPLLGSALAQRLSDQGLPVRQRAPGERAERWHTHRLGGRLYRFAQPITLTPYASARPCSARCLFCSENLRTHEPLTAAATLRPRDDYFSGLTKVLHALRGLPLSYSLSGLEASDDADWLLRLLETLDDAGMAPFVEQRVLYSNGAGLAGPRGTELLAALRDFGLSWLELSRHHPDATANQRIMRFRPGEAIAEAEMFEHTARQIAAQVPLRLVCLLQRSGVDSPQTVAQYLDWANRLGARTVIFRELSRLDGSYRTNATHRYVQDARVALEPLLLACLADPALTPLELTDGYYFWNLRLRHRSGLDVIFECSDYRTMHDRHAEGRVYKLVYFANGQLCAGWQPGHDVLLDTRHG</sequence>
<dbReference type="RefSeq" id="WP_212633047.1">
    <property type="nucleotide sequence ID" value="NZ_FNFD01000001.1"/>
</dbReference>
<dbReference type="EMBL" id="FNFD01000001">
    <property type="protein sequence ID" value="SDJ39415.1"/>
    <property type="molecule type" value="Genomic_DNA"/>
</dbReference>
<dbReference type="SUPFAM" id="SSF102114">
    <property type="entry name" value="Radical SAM enzymes"/>
    <property type="match status" value="1"/>
</dbReference>
<protein>
    <recommendedName>
        <fullName evidence="3">Radical SAM core domain-containing protein</fullName>
    </recommendedName>
</protein>
<evidence type="ECO:0000313" key="1">
    <source>
        <dbReference type="EMBL" id="SDJ39415.1"/>
    </source>
</evidence>
<organism evidence="1 2">
    <name type="scientific">Pseudomonas indica</name>
    <dbReference type="NCBI Taxonomy" id="137658"/>
    <lineage>
        <taxon>Bacteria</taxon>
        <taxon>Pseudomonadati</taxon>
        <taxon>Pseudomonadota</taxon>
        <taxon>Gammaproteobacteria</taxon>
        <taxon>Pseudomonadales</taxon>
        <taxon>Pseudomonadaceae</taxon>
        <taxon>Pseudomonas</taxon>
    </lineage>
</organism>
<dbReference type="AlphaFoldDB" id="A0A1G8TES4"/>
<reference evidence="1 2" key="1">
    <citation type="submission" date="2016-10" db="EMBL/GenBank/DDBJ databases">
        <authorList>
            <person name="de Groot N.N."/>
        </authorList>
    </citation>
    <scope>NUCLEOTIDE SEQUENCE [LARGE SCALE GENOMIC DNA]</scope>
    <source>
        <strain evidence="1 2">JCM 21544</strain>
    </source>
</reference>
<dbReference type="STRING" id="137658.SAMN05216186_101334"/>
<dbReference type="Proteomes" id="UP000198706">
    <property type="component" value="Unassembled WGS sequence"/>
</dbReference>
<proteinExistence type="predicted"/>
<dbReference type="InterPro" id="IPR058240">
    <property type="entry name" value="rSAM_sf"/>
</dbReference>
<accession>A0A1G8TES4</accession>
<evidence type="ECO:0000313" key="2">
    <source>
        <dbReference type="Proteomes" id="UP000198706"/>
    </source>
</evidence>
<name>A0A1G8TES4_9PSED</name>
<evidence type="ECO:0008006" key="3">
    <source>
        <dbReference type="Google" id="ProtNLM"/>
    </source>
</evidence>
<keyword evidence="2" id="KW-1185">Reference proteome</keyword>
<gene>
    <name evidence="1" type="ORF">SAMN05216186_101334</name>
</gene>